<name>A0A5C7FR70_9BACT</name>
<reference evidence="2 3" key="1">
    <citation type="submission" date="2019-08" db="EMBL/GenBank/DDBJ databases">
        <title>Lewinella sp. strain SSH13 Genome sequencing and assembly.</title>
        <authorList>
            <person name="Kim I."/>
        </authorList>
    </citation>
    <scope>NUCLEOTIDE SEQUENCE [LARGE SCALE GENOMIC DNA]</scope>
    <source>
        <strain evidence="2 3">SSH13</strain>
    </source>
</reference>
<dbReference type="InterPro" id="IPR041677">
    <property type="entry name" value="DNA2/NAM7_AAA_11"/>
</dbReference>
<dbReference type="SUPFAM" id="SSF52540">
    <property type="entry name" value="P-loop containing nucleoside triphosphate hydrolases"/>
    <property type="match status" value="1"/>
</dbReference>
<dbReference type="Pfam" id="PF13086">
    <property type="entry name" value="AAA_11"/>
    <property type="match status" value="1"/>
</dbReference>
<dbReference type="InterPro" id="IPR027417">
    <property type="entry name" value="P-loop_NTPase"/>
</dbReference>
<dbReference type="CDD" id="cd18808">
    <property type="entry name" value="SF1_C_Upf1"/>
    <property type="match status" value="1"/>
</dbReference>
<dbReference type="PROSITE" id="PS51192">
    <property type="entry name" value="HELICASE_ATP_BIND_1"/>
    <property type="match status" value="1"/>
</dbReference>
<sequence>MTDPQRQDAFRKYFYRQLDKIAANTDYSDVERALALRRLNLELFERATEKDKLHFSTNFARISYTAHKFGIPNVHIYQERRFRQRRPAKLNAEELADHLTTGYRVATELTRALFGGAVPQPWVDYLTLPYPIPYVKAEVKQHFPALRVVAVEFSEEDELLYVREEERPEQVYSIPYGTEEVPNPFIAQAIAIVKQVSGLPRTLNLLNAELRDDDHLYPSQMVVEPDYLIDVTAVAESFSGTHHYQPWTAVAKKLVPMKQALPLVRGNLVNFFLDRLVEDPEVSFRELIGSIFQTAPLALCLFDDQKIKELIGQLNTHFVTLQKFVRQDLARIDIDREQILLEPTFLSPNYGVQGRLDLLQAGKDRDAPTTIVELKTSKYWKTNRHGINQTNYIQTLLYDLMINQALGEGANVRSYILYSADFEGGLKYAPPENLQKLEAIAARNQLLGVELLLGQLGASPDEDLEAQTTKLINRLQPARLKDLSSFAKRDHEAVLSKFSKLTGLEKRYFGAFLGFTAREQRLAKTGEQRLEGVNGLASLWLDDRLQKTERFELLDGLSFESYDEETAVLTLLRPAEDERLVKFRQGDIIALYATPKANANPRDVLASQILKSTIVNVDPQTVSVRLRSQQLNDTAFRRGKFWSIEKDVLDSSFRNHYQGMLIWASAEPALRQKWLGQAAPRQAEPYGEDIATTLTDEQNKILRSIITAPDYFLLWGPPGTGKTSQMLHHLVRHLLNNTGESLLLVAYTNRAVDEICESIERITKADGSSFRDYLRIGSRYGVDPAFQDQLLQLKSEKVNKRAELKELIQNTRIFVGTVASVGGKHELFELKQFDRIIVDEASQILEPLLAGLLPRAPRSLLIGDHRQLPAVVQQRAQDTRVYDEKLTEIGLKSLSTSLFERLYLTAQRKGWTWAYDQLSHQGRMHQDIMAFPARAFYDQQLRILPEGIPHRLTQLSQLTLAPAAAPQNTPASELEKQLSRNRLVFLPTQPDHTHADPKVNGFEADLMVELIAAYTRLYAATDRPLVAGDIGIITPYRAQIAHIRRRLRDANLTADDYQVDTVERYQGGAKRIVLMSLCTNEFSQIQMLSQISDEGVDRKLNVAMTRAREHLVIVGCPDILRQSMVYSDLLDFVGEGAGAE</sequence>
<dbReference type="OrthoDB" id="9757917at2"/>
<comment type="caution">
    <text evidence="2">The sequence shown here is derived from an EMBL/GenBank/DDBJ whole genome shotgun (WGS) entry which is preliminary data.</text>
</comment>
<dbReference type="PANTHER" id="PTHR10887:SF495">
    <property type="entry name" value="HELICASE SENATAXIN ISOFORM X1-RELATED"/>
    <property type="match status" value="1"/>
</dbReference>
<organism evidence="2 3">
    <name type="scientific">Neolewinella aurantiaca</name>
    <dbReference type="NCBI Taxonomy" id="2602767"/>
    <lineage>
        <taxon>Bacteria</taxon>
        <taxon>Pseudomonadati</taxon>
        <taxon>Bacteroidota</taxon>
        <taxon>Saprospiria</taxon>
        <taxon>Saprospirales</taxon>
        <taxon>Lewinellaceae</taxon>
        <taxon>Neolewinella</taxon>
    </lineage>
</organism>
<evidence type="ECO:0000313" key="2">
    <source>
        <dbReference type="EMBL" id="TXF90413.1"/>
    </source>
</evidence>
<proteinExistence type="predicted"/>
<evidence type="ECO:0000313" key="3">
    <source>
        <dbReference type="Proteomes" id="UP000321907"/>
    </source>
</evidence>
<dbReference type="AlphaFoldDB" id="A0A5C7FR70"/>
<dbReference type="Pfam" id="PF13087">
    <property type="entry name" value="AAA_12"/>
    <property type="match status" value="1"/>
</dbReference>
<dbReference type="InterPro" id="IPR045055">
    <property type="entry name" value="DNA2/NAM7-like"/>
</dbReference>
<accession>A0A5C7FR70</accession>
<protein>
    <submittedName>
        <fullName evidence="2">AAA family ATPase</fullName>
    </submittedName>
</protein>
<dbReference type="InterPro" id="IPR014001">
    <property type="entry name" value="Helicase_ATP-bd"/>
</dbReference>
<dbReference type="Proteomes" id="UP000321907">
    <property type="component" value="Unassembled WGS sequence"/>
</dbReference>
<dbReference type="InterPro" id="IPR047187">
    <property type="entry name" value="SF1_C_Upf1"/>
</dbReference>
<dbReference type="EMBL" id="VOXD01000007">
    <property type="protein sequence ID" value="TXF90413.1"/>
    <property type="molecule type" value="Genomic_DNA"/>
</dbReference>
<dbReference type="PANTHER" id="PTHR10887">
    <property type="entry name" value="DNA2/NAM7 HELICASE FAMILY"/>
    <property type="match status" value="1"/>
</dbReference>
<dbReference type="RefSeq" id="WP_147929895.1">
    <property type="nucleotide sequence ID" value="NZ_VOXD01000007.1"/>
</dbReference>
<dbReference type="GO" id="GO:0004386">
    <property type="term" value="F:helicase activity"/>
    <property type="evidence" value="ECO:0007669"/>
    <property type="project" value="InterPro"/>
</dbReference>
<dbReference type="Pfam" id="PF13604">
    <property type="entry name" value="AAA_30"/>
    <property type="match status" value="1"/>
</dbReference>
<dbReference type="Gene3D" id="3.40.50.300">
    <property type="entry name" value="P-loop containing nucleotide triphosphate hydrolases"/>
    <property type="match status" value="2"/>
</dbReference>
<dbReference type="InterPro" id="IPR041679">
    <property type="entry name" value="DNA2/NAM7-like_C"/>
</dbReference>
<feature type="domain" description="Helicase ATP-binding" evidence="1">
    <location>
        <begin position="703"/>
        <end position="861"/>
    </location>
</feature>
<evidence type="ECO:0000259" key="1">
    <source>
        <dbReference type="PROSITE" id="PS51192"/>
    </source>
</evidence>
<keyword evidence="3" id="KW-1185">Reference proteome</keyword>
<gene>
    <name evidence="2" type="ORF">FUA23_06380</name>
</gene>